<dbReference type="PANTHER" id="PTHR39600:SF1">
    <property type="entry name" value="PEPTIDASE INHIBITOR I78 FAMILY PROTEIN"/>
    <property type="match status" value="1"/>
</dbReference>
<reference evidence="2 3" key="1">
    <citation type="journal article" date="2005" name="Genome Res.">
        <title>Comparative and functional genomic analyses of the pathogenicity of phytopathogen Xanthomonas campestris pv. campestris.</title>
        <authorList>
            <person name="Qian W."/>
            <person name="Jia Y."/>
            <person name="Ren S.X."/>
            <person name="He Y.Q."/>
            <person name="Feng J.X."/>
            <person name="Lu L.F."/>
            <person name="Sun Q."/>
            <person name="Ying G."/>
            <person name="Tang D.J."/>
            <person name="Tang H."/>
            <person name="Wu W."/>
            <person name="Hao P."/>
            <person name="Wang L."/>
            <person name="Jiang B.L."/>
            <person name="Zeng S."/>
            <person name="Gu W.Y."/>
            <person name="Lu G."/>
            <person name="Rong L."/>
            <person name="Tian Y."/>
            <person name="Yao Z."/>
            <person name="Fu G."/>
            <person name="Chen B."/>
            <person name="Fang R."/>
            <person name="Qiang B."/>
            <person name="Chen Z."/>
            <person name="Zhao G.P."/>
            <person name="Tang J.L."/>
            <person name="He C."/>
        </authorList>
    </citation>
    <scope>NUCLEOTIDE SEQUENCE [LARGE SCALE GENOMIC DNA]</scope>
    <source>
        <strain evidence="2 3">8004</strain>
    </source>
</reference>
<dbReference type="HOGENOM" id="CLU_123717_0_0_6"/>
<protein>
    <recommendedName>
        <fullName evidence="4">Lipoprotein</fullName>
    </recommendedName>
</protein>
<gene>
    <name evidence="2" type="ordered locus">XC_0033</name>
</gene>
<sequence>MCLCLGHPPVLESSMRFVLPTARLACTLVVLAALSACNKPQPDEQEAVSAKAQQAAEQASAPAPAAAPDAPPIGTCDATQVQSLVGQPLTETVSEQARNDAGAKAVRVLKPGQMTTMEFNGERLNLEVDAKNMITSVRCG</sequence>
<dbReference type="PANTHER" id="PTHR39600">
    <property type="entry name" value="PEPTIDASE INHIBITOR I78 FAMILY PROTEIN"/>
    <property type="match status" value="1"/>
</dbReference>
<organism evidence="2 3">
    <name type="scientific">Xanthomonas campestris pv. campestris (strain 8004)</name>
    <dbReference type="NCBI Taxonomy" id="314565"/>
    <lineage>
        <taxon>Bacteria</taxon>
        <taxon>Pseudomonadati</taxon>
        <taxon>Pseudomonadota</taxon>
        <taxon>Gammaproteobacteria</taxon>
        <taxon>Lysobacterales</taxon>
        <taxon>Lysobacteraceae</taxon>
        <taxon>Xanthomonas</taxon>
    </lineage>
</organism>
<accession>A0A0H2X3R7</accession>
<dbReference type="InterPro" id="IPR021719">
    <property type="entry name" value="Prot_inh_I78"/>
</dbReference>
<dbReference type="KEGG" id="xcb:XC_0033"/>
<evidence type="ECO:0008006" key="4">
    <source>
        <dbReference type="Google" id="ProtNLM"/>
    </source>
</evidence>
<dbReference type="Pfam" id="PF11720">
    <property type="entry name" value="Inhibitor_I78"/>
    <property type="match status" value="1"/>
</dbReference>
<proteinExistence type="predicted"/>
<feature type="compositionally biased region" description="Low complexity" evidence="1">
    <location>
        <begin position="47"/>
        <end position="68"/>
    </location>
</feature>
<dbReference type="Gene3D" id="3.30.10.10">
    <property type="entry name" value="Trypsin Inhibitor V, subunit A"/>
    <property type="match status" value="1"/>
</dbReference>
<dbReference type="AlphaFoldDB" id="A0A0H2X3R7"/>
<evidence type="ECO:0000313" key="2">
    <source>
        <dbReference type="EMBL" id="AAY47127.1"/>
    </source>
</evidence>
<evidence type="ECO:0000256" key="1">
    <source>
        <dbReference type="SAM" id="MobiDB-lite"/>
    </source>
</evidence>
<name>A0A0H2X3R7_XANC8</name>
<dbReference type="Proteomes" id="UP000000420">
    <property type="component" value="Chromosome"/>
</dbReference>
<evidence type="ECO:0000313" key="3">
    <source>
        <dbReference type="Proteomes" id="UP000000420"/>
    </source>
</evidence>
<feature type="region of interest" description="Disordered" evidence="1">
    <location>
        <begin position="42"/>
        <end position="75"/>
    </location>
</feature>
<dbReference type="EMBL" id="CP000050">
    <property type="protein sequence ID" value="AAY47127.1"/>
    <property type="molecule type" value="Genomic_DNA"/>
</dbReference>